<sequence>MSEAYTTSHRKTENRLHSSLIRLFGVRTSSLLRLDASTRLARQRLRSFRLQPDATPPTGHRNTPATAPHGPTAHYRVSVTASDAHSSSSDTVKCSPYPWVLVRKMSRILVKNLPQYVKEDRLREHFSQTGEVTDAKLMRTIDGKSRRFAFIGYRTEEEAEEAVRYFNKSYLDTSRIVCEVCYTIEHLWFVF</sequence>
<keyword evidence="1" id="KW-0694">RNA-binding</keyword>
<dbReference type="AlphaFoldDB" id="A0A9Q1QD72"/>
<gene>
    <name evidence="4" type="ORF">Cgig2_007541</name>
</gene>
<dbReference type="InterPro" id="IPR012677">
    <property type="entry name" value="Nucleotide-bd_a/b_plait_sf"/>
</dbReference>
<dbReference type="InterPro" id="IPR035979">
    <property type="entry name" value="RBD_domain_sf"/>
</dbReference>
<dbReference type="OrthoDB" id="1426951at2759"/>
<proteinExistence type="predicted"/>
<dbReference type="Pfam" id="PF00076">
    <property type="entry name" value="RRM_1"/>
    <property type="match status" value="1"/>
</dbReference>
<dbReference type="EMBL" id="JAKOGI010000313">
    <property type="protein sequence ID" value="KAJ8437191.1"/>
    <property type="molecule type" value="Genomic_DNA"/>
</dbReference>
<dbReference type="Proteomes" id="UP001153076">
    <property type="component" value="Unassembled WGS sequence"/>
</dbReference>
<evidence type="ECO:0000313" key="5">
    <source>
        <dbReference type="Proteomes" id="UP001153076"/>
    </source>
</evidence>
<dbReference type="SUPFAM" id="SSF54928">
    <property type="entry name" value="RNA-binding domain, RBD"/>
    <property type="match status" value="1"/>
</dbReference>
<keyword evidence="5" id="KW-1185">Reference proteome</keyword>
<comment type="caution">
    <text evidence="4">The sequence shown here is derived from an EMBL/GenBank/DDBJ whole genome shotgun (WGS) entry which is preliminary data.</text>
</comment>
<feature type="domain" description="RRM" evidence="3">
    <location>
        <begin position="106"/>
        <end position="177"/>
    </location>
</feature>
<dbReference type="PANTHER" id="PTHR15241:SF304">
    <property type="entry name" value="RRM DOMAIN-CONTAINING PROTEIN"/>
    <property type="match status" value="1"/>
</dbReference>
<organism evidence="4 5">
    <name type="scientific">Carnegiea gigantea</name>
    <dbReference type="NCBI Taxonomy" id="171969"/>
    <lineage>
        <taxon>Eukaryota</taxon>
        <taxon>Viridiplantae</taxon>
        <taxon>Streptophyta</taxon>
        <taxon>Embryophyta</taxon>
        <taxon>Tracheophyta</taxon>
        <taxon>Spermatophyta</taxon>
        <taxon>Magnoliopsida</taxon>
        <taxon>eudicotyledons</taxon>
        <taxon>Gunneridae</taxon>
        <taxon>Pentapetalae</taxon>
        <taxon>Caryophyllales</taxon>
        <taxon>Cactineae</taxon>
        <taxon>Cactaceae</taxon>
        <taxon>Cactoideae</taxon>
        <taxon>Echinocereeae</taxon>
        <taxon>Carnegiea</taxon>
    </lineage>
</organism>
<dbReference type="GO" id="GO:0003723">
    <property type="term" value="F:RNA binding"/>
    <property type="evidence" value="ECO:0007669"/>
    <property type="project" value="UniProtKB-UniRule"/>
</dbReference>
<dbReference type="InterPro" id="IPR000504">
    <property type="entry name" value="RRM_dom"/>
</dbReference>
<protein>
    <recommendedName>
        <fullName evidence="3">RRM domain-containing protein</fullName>
    </recommendedName>
</protein>
<feature type="region of interest" description="Disordered" evidence="2">
    <location>
        <begin position="48"/>
        <end position="70"/>
    </location>
</feature>
<evidence type="ECO:0000313" key="4">
    <source>
        <dbReference type="EMBL" id="KAJ8437191.1"/>
    </source>
</evidence>
<evidence type="ECO:0000256" key="1">
    <source>
        <dbReference type="PROSITE-ProRule" id="PRU00176"/>
    </source>
</evidence>
<dbReference type="CDD" id="cd12565">
    <property type="entry name" value="RRM1_MRD1"/>
    <property type="match status" value="1"/>
</dbReference>
<accession>A0A9Q1QD72</accession>
<reference evidence="4" key="1">
    <citation type="submission" date="2022-04" db="EMBL/GenBank/DDBJ databases">
        <title>Carnegiea gigantea Genome sequencing and assembly v2.</title>
        <authorList>
            <person name="Copetti D."/>
            <person name="Sanderson M.J."/>
            <person name="Burquez A."/>
            <person name="Wojciechowski M.F."/>
        </authorList>
    </citation>
    <scope>NUCLEOTIDE SEQUENCE</scope>
    <source>
        <strain evidence="4">SGP5-SGP5p</strain>
        <tissue evidence="4">Aerial part</tissue>
    </source>
</reference>
<name>A0A9Q1QD72_9CARY</name>
<evidence type="ECO:0000259" key="3">
    <source>
        <dbReference type="PROSITE" id="PS50102"/>
    </source>
</evidence>
<dbReference type="PANTHER" id="PTHR15241">
    <property type="entry name" value="TRANSFORMER-2-RELATED"/>
    <property type="match status" value="1"/>
</dbReference>
<dbReference type="PROSITE" id="PS50102">
    <property type="entry name" value="RRM"/>
    <property type="match status" value="1"/>
</dbReference>
<evidence type="ECO:0000256" key="2">
    <source>
        <dbReference type="SAM" id="MobiDB-lite"/>
    </source>
</evidence>
<dbReference type="SMART" id="SM00360">
    <property type="entry name" value="RRM"/>
    <property type="match status" value="1"/>
</dbReference>
<dbReference type="Gene3D" id="3.30.70.330">
    <property type="match status" value="1"/>
</dbReference>